<gene>
    <name evidence="2" type="ORF">PXEA_LOCUS35336</name>
</gene>
<dbReference type="Proteomes" id="UP000784294">
    <property type="component" value="Unassembled WGS sequence"/>
</dbReference>
<proteinExistence type="predicted"/>
<evidence type="ECO:0000313" key="3">
    <source>
        <dbReference type="Proteomes" id="UP000784294"/>
    </source>
</evidence>
<evidence type="ECO:0000313" key="2">
    <source>
        <dbReference type="EMBL" id="VEL41896.1"/>
    </source>
</evidence>
<keyword evidence="3" id="KW-1185">Reference proteome</keyword>
<evidence type="ECO:0000256" key="1">
    <source>
        <dbReference type="SAM" id="MobiDB-lite"/>
    </source>
</evidence>
<feature type="compositionally biased region" description="Basic residues" evidence="1">
    <location>
        <begin position="62"/>
        <end position="77"/>
    </location>
</feature>
<feature type="region of interest" description="Disordered" evidence="1">
    <location>
        <begin position="1"/>
        <end position="77"/>
    </location>
</feature>
<accession>A0A448XPP9</accession>
<sequence>MCLSLAVGSAASVKSSPSPLWPRADPRRHKHRQTCLPAPRLVPPTRQTPRRATALRSDWSRLRRPIRPRLNRYSRQS</sequence>
<organism evidence="2 3">
    <name type="scientific">Protopolystoma xenopodis</name>
    <dbReference type="NCBI Taxonomy" id="117903"/>
    <lineage>
        <taxon>Eukaryota</taxon>
        <taxon>Metazoa</taxon>
        <taxon>Spiralia</taxon>
        <taxon>Lophotrochozoa</taxon>
        <taxon>Platyhelminthes</taxon>
        <taxon>Monogenea</taxon>
        <taxon>Polyopisthocotylea</taxon>
        <taxon>Polystomatidea</taxon>
        <taxon>Polystomatidae</taxon>
        <taxon>Protopolystoma</taxon>
    </lineage>
</organism>
<dbReference type="EMBL" id="CAAALY010271552">
    <property type="protein sequence ID" value="VEL41896.1"/>
    <property type="molecule type" value="Genomic_DNA"/>
</dbReference>
<comment type="caution">
    <text evidence="2">The sequence shown here is derived from an EMBL/GenBank/DDBJ whole genome shotgun (WGS) entry which is preliminary data.</text>
</comment>
<name>A0A448XPP9_9PLAT</name>
<protein>
    <submittedName>
        <fullName evidence="2">Uncharacterized protein</fullName>
    </submittedName>
</protein>
<reference evidence="2" key="1">
    <citation type="submission" date="2018-11" db="EMBL/GenBank/DDBJ databases">
        <authorList>
            <consortium name="Pathogen Informatics"/>
        </authorList>
    </citation>
    <scope>NUCLEOTIDE SEQUENCE</scope>
</reference>
<dbReference type="AlphaFoldDB" id="A0A448XPP9"/>